<sequence length="148" mass="16774">MISLDDLTANNLGLINVIAYASYSDQELEEIRDSGELAQYAYYNEVPVGLVICKPLHPVNSKSPAGLLIDKLCVLPAYSGKYGLEDRLLEYVENVTRKRHLDKVYVATADPSQWQKFGFLHEDASQELYRSLNLVREGQQLLRKVLDN</sequence>
<evidence type="ECO:0000313" key="4">
    <source>
        <dbReference type="Proteomes" id="UP000697297"/>
    </source>
</evidence>
<reference evidence="2 4" key="1">
    <citation type="journal article" date="2021" name="G3 (Bethesda)">
        <title>Genomic diversity, chromosomal rearrangements, and interspecies hybridization in the ogataea polymorpha species complex.</title>
        <authorList>
            <person name="Hanson S.J."/>
            <person name="Cinneide E.O."/>
            <person name="Salzberg L.I."/>
            <person name="Wolfe K.H."/>
            <person name="McGowan J."/>
            <person name="Fitzpatrick D.A."/>
            <person name="Matlin K."/>
        </authorList>
    </citation>
    <scope>NUCLEOTIDE SEQUENCE</scope>
    <source>
        <strain evidence="3">81-436-3</strain>
        <strain evidence="2">83-405-1</strain>
    </source>
</reference>
<name>A0AAN6D9N5_9ASCO</name>
<dbReference type="PROSITE" id="PS51186">
    <property type="entry name" value="GNAT"/>
    <property type="match status" value="1"/>
</dbReference>
<accession>A0AAN6D9N5</accession>
<dbReference type="GO" id="GO:0016747">
    <property type="term" value="F:acyltransferase activity, transferring groups other than amino-acyl groups"/>
    <property type="evidence" value="ECO:0007669"/>
    <property type="project" value="InterPro"/>
</dbReference>
<dbReference type="InterPro" id="IPR000182">
    <property type="entry name" value="GNAT_dom"/>
</dbReference>
<comment type="caution">
    <text evidence="2">The sequence shown here is derived from an EMBL/GenBank/DDBJ whole genome shotgun (WGS) entry which is preliminary data.</text>
</comment>
<dbReference type="Pfam" id="PF00583">
    <property type="entry name" value="Acetyltransf_1"/>
    <property type="match status" value="1"/>
</dbReference>
<dbReference type="EMBL" id="JAHLUN010000003">
    <property type="protein sequence ID" value="KAG7767268.1"/>
    <property type="molecule type" value="Genomic_DNA"/>
</dbReference>
<proteinExistence type="predicted"/>
<evidence type="ECO:0000259" key="1">
    <source>
        <dbReference type="PROSITE" id="PS51186"/>
    </source>
</evidence>
<dbReference type="InterPro" id="IPR016181">
    <property type="entry name" value="Acyl_CoA_acyltransferase"/>
</dbReference>
<evidence type="ECO:0000313" key="3">
    <source>
        <dbReference type="EMBL" id="KAG7767268.1"/>
    </source>
</evidence>
<dbReference type="SUPFAM" id="SSF55729">
    <property type="entry name" value="Acyl-CoA N-acyltransferases (Nat)"/>
    <property type="match status" value="1"/>
</dbReference>
<dbReference type="Proteomes" id="UP000697297">
    <property type="component" value="Unassembled WGS sequence"/>
</dbReference>
<dbReference type="Proteomes" id="UP000738402">
    <property type="component" value="Unassembled WGS sequence"/>
</dbReference>
<protein>
    <recommendedName>
        <fullName evidence="1">N-acetyltransferase domain-containing protein</fullName>
    </recommendedName>
</protein>
<gene>
    <name evidence="2" type="ORF">KL933_001131</name>
    <name evidence="3" type="ORF">KL946_001367</name>
</gene>
<feature type="domain" description="N-acetyltransferase" evidence="1">
    <location>
        <begin position="2"/>
        <end position="147"/>
    </location>
</feature>
<dbReference type="Gene3D" id="3.40.630.30">
    <property type="match status" value="1"/>
</dbReference>
<evidence type="ECO:0000313" key="2">
    <source>
        <dbReference type="EMBL" id="KAG7730051.1"/>
    </source>
</evidence>
<dbReference type="AlphaFoldDB" id="A0AAN6D9N5"/>
<dbReference type="EMBL" id="JAHLUH010000002">
    <property type="protein sequence ID" value="KAG7730051.1"/>
    <property type="molecule type" value="Genomic_DNA"/>
</dbReference>
<organism evidence="2 5">
    <name type="scientific">Ogataea haglerorum</name>
    <dbReference type="NCBI Taxonomy" id="1937702"/>
    <lineage>
        <taxon>Eukaryota</taxon>
        <taxon>Fungi</taxon>
        <taxon>Dikarya</taxon>
        <taxon>Ascomycota</taxon>
        <taxon>Saccharomycotina</taxon>
        <taxon>Pichiomycetes</taxon>
        <taxon>Pichiales</taxon>
        <taxon>Pichiaceae</taxon>
        <taxon>Ogataea</taxon>
    </lineage>
</organism>
<keyword evidence="4" id="KW-1185">Reference proteome</keyword>
<dbReference type="CDD" id="cd04301">
    <property type="entry name" value="NAT_SF"/>
    <property type="match status" value="1"/>
</dbReference>
<evidence type="ECO:0000313" key="5">
    <source>
        <dbReference type="Proteomes" id="UP000738402"/>
    </source>
</evidence>